<evidence type="ECO:0008006" key="3">
    <source>
        <dbReference type="Google" id="ProtNLM"/>
    </source>
</evidence>
<reference evidence="1 2" key="1">
    <citation type="submission" date="2017-06" db="EMBL/GenBank/DDBJ databases">
        <authorList>
            <person name="Kim H.J."/>
            <person name="Triplett B.A."/>
        </authorList>
    </citation>
    <scope>NUCLEOTIDE SEQUENCE [LARGE SCALE GENOMIC DNA]</scope>
    <source>
        <strain evidence="1 2">DSM 44715</strain>
    </source>
</reference>
<name>A0A239LQ79_9ACTN</name>
<dbReference type="PANTHER" id="PTHR34613">
    <property type="entry name" value="SLL0800 PROTEIN"/>
    <property type="match status" value="1"/>
</dbReference>
<organism evidence="1 2">
    <name type="scientific">Actinomadura meyerae</name>
    <dbReference type="NCBI Taxonomy" id="240840"/>
    <lineage>
        <taxon>Bacteria</taxon>
        <taxon>Bacillati</taxon>
        <taxon>Actinomycetota</taxon>
        <taxon>Actinomycetes</taxon>
        <taxon>Streptosporangiales</taxon>
        <taxon>Thermomonosporaceae</taxon>
        <taxon>Actinomadura</taxon>
    </lineage>
</organism>
<dbReference type="PANTHER" id="PTHR34613:SF1">
    <property type="entry name" value="SLL6017 PROTEIN"/>
    <property type="match status" value="1"/>
</dbReference>
<dbReference type="OrthoDB" id="3207839at2"/>
<protein>
    <recommendedName>
        <fullName evidence="3">Transposase, YhgA-like</fullName>
    </recommendedName>
</protein>
<gene>
    <name evidence="1" type="ORF">SAMN05443665_102380</name>
</gene>
<evidence type="ECO:0000313" key="2">
    <source>
        <dbReference type="Proteomes" id="UP000198318"/>
    </source>
</evidence>
<keyword evidence="2" id="KW-1185">Reference proteome</keyword>
<proteinExistence type="predicted"/>
<dbReference type="RefSeq" id="WP_089328158.1">
    <property type="nucleotide sequence ID" value="NZ_FZOR01000023.1"/>
</dbReference>
<dbReference type="EMBL" id="FZOR01000023">
    <property type="protein sequence ID" value="SNT31794.1"/>
    <property type="molecule type" value="Genomic_DNA"/>
</dbReference>
<evidence type="ECO:0000313" key="1">
    <source>
        <dbReference type="EMBL" id="SNT31794.1"/>
    </source>
</evidence>
<dbReference type="AlphaFoldDB" id="A0A239LQ79"/>
<accession>A0A239LQ79</accession>
<dbReference type="Proteomes" id="UP000198318">
    <property type="component" value="Unassembled WGS sequence"/>
</dbReference>
<sequence>MVTAEHESPIKIIRDHPEVIVQLLEVAFDIKVSADATIRSASEACTQLAPTAYTADNVVEIYEGASTEPTLSVVAETQRGVDARKHRSWPLYVAEQFAKTLRPCYLVVISPRRSVADWARQPIKLGHPGFDLTPLVVGPGTGPLITSTHQAARMPEMTVLSALANVTPHTREFKEITHAALATIDNQNEKSGELYTDMVMAVLSNAAKQILEEYVTTGTADYKFKSEPFLRHRAEGRAEGKAEGRAEGEAEALLVILENRGVGVSGAARERILACRDESVLREWLRRALTATSVDELFR</sequence>